<dbReference type="GO" id="GO:0016740">
    <property type="term" value="F:transferase activity"/>
    <property type="evidence" value="ECO:0007669"/>
    <property type="project" value="UniProtKB-KW"/>
</dbReference>
<dbReference type="EMBL" id="JACHEF010000005">
    <property type="protein sequence ID" value="MBB6412439.1"/>
    <property type="molecule type" value="Genomic_DNA"/>
</dbReference>
<evidence type="ECO:0000313" key="2">
    <source>
        <dbReference type="EMBL" id="MBB6412439.1"/>
    </source>
</evidence>
<name>A0A841PQM2_9HYPH</name>
<evidence type="ECO:0000313" key="3">
    <source>
        <dbReference type="Proteomes" id="UP000556329"/>
    </source>
</evidence>
<feature type="domain" description="BioF2-like acetyltransferase" evidence="1">
    <location>
        <begin position="206"/>
        <end position="352"/>
    </location>
</feature>
<dbReference type="AlphaFoldDB" id="A0A841PQM2"/>
<dbReference type="Proteomes" id="UP000556329">
    <property type="component" value="Unassembled WGS sequence"/>
</dbReference>
<reference evidence="2 3" key="1">
    <citation type="submission" date="2020-08" db="EMBL/GenBank/DDBJ databases">
        <title>Genomic Encyclopedia of Type Strains, Phase IV (KMG-IV): sequencing the most valuable type-strain genomes for metagenomic binning, comparative biology and taxonomic classification.</title>
        <authorList>
            <person name="Goeker M."/>
        </authorList>
    </citation>
    <scope>NUCLEOTIDE SEQUENCE [LARGE SCALE GENOMIC DNA]</scope>
    <source>
        <strain evidence="2 3">DSM 100039</strain>
    </source>
</reference>
<keyword evidence="2" id="KW-0808">Transferase</keyword>
<keyword evidence="3" id="KW-1185">Reference proteome</keyword>
<dbReference type="Pfam" id="PF13480">
    <property type="entry name" value="Acetyltransf_6"/>
    <property type="match status" value="1"/>
</dbReference>
<organism evidence="2 3">
    <name type="scientific">Mesorhizobium sangaii</name>
    <dbReference type="NCBI Taxonomy" id="505389"/>
    <lineage>
        <taxon>Bacteria</taxon>
        <taxon>Pseudomonadati</taxon>
        <taxon>Pseudomonadota</taxon>
        <taxon>Alphaproteobacteria</taxon>
        <taxon>Hyphomicrobiales</taxon>
        <taxon>Phyllobacteriaceae</taxon>
        <taxon>Mesorhizobium</taxon>
    </lineage>
</organism>
<accession>A0A841PQM2</accession>
<dbReference type="Gene3D" id="3.40.630.30">
    <property type="match status" value="1"/>
</dbReference>
<proteinExistence type="predicted"/>
<comment type="caution">
    <text evidence="2">The sequence shown here is derived from an EMBL/GenBank/DDBJ whole genome shotgun (WGS) entry which is preliminary data.</text>
</comment>
<evidence type="ECO:0000259" key="1">
    <source>
        <dbReference type="Pfam" id="PF13480"/>
    </source>
</evidence>
<dbReference type="SUPFAM" id="SSF55729">
    <property type="entry name" value="Acyl-CoA N-acyltransferases (Nat)"/>
    <property type="match status" value="1"/>
</dbReference>
<sequence>MSIRTLTTVPPDAPIAGVPAPAGKAIDASRSIAGAYTARLHTSLEAVLPLWLQCQANGTCSAHQLHAWVEGIVKRLMPEGAELLIVEVADAGTGEFKMLVPLMRRSRFGHRVIEWLSCGVCDYSAPLLSDRSQWTPQAAEAAWAAVRSVLPRADRIHITGIPRQVYEVANPLALLAIAQESSLITSGLVLDGDPETLIKRHGRPSFVKTYYKDWRRLERHGTVDMIEANTPALIELVFGALVEMRLKRFRQLGRFDLLAQPAVVEFYRNAALRGLSDGSVRIFGLRVGEDWVSVQYMLVRQGTLHALLIGMDLEVVPNASPGLGLMGELMVWGLRQGFDYFDLSVGSQPYKEQFGAVSSVLAKIDETPTPLGKGVAAVASLRDRAELFVRSHPRLLKTAQGVVRGLRRSKG</sequence>
<dbReference type="InterPro" id="IPR016181">
    <property type="entry name" value="Acyl_CoA_acyltransferase"/>
</dbReference>
<dbReference type="InterPro" id="IPR038740">
    <property type="entry name" value="BioF2-like_GNAT_dom"/>
</dbReference>
<protein>
    <submittedName>
        <fullName evidence="2">CelD/BcsL family acetyltransferase involved in cellulose biosynthesis</fullName>
    </submittedName>
</protein>
<gene>
    <name evidence="2" type="ORF">HNQ71_005129</name>
</gene>